<proteinExistence type="predicted"/>
<reference evidence="3" key="1">
    <citation type="submission" date="2016-04" db="EMBL/GenBank/DDBJ databases">
        <title>Comparative genomics of biotechnologically important yeasts.</title>
        <authorList>
            <consortium name="DOE Joint Genome Institute"/>
            <person name="Riley R."/>
            <person name="Haridas S."/>
            <person name="Wolfe K.H."/>
            <person name="Lopes M.R."/>
            <person name="Hittinger C.T."/>
            <person name="Goker M."/>
            <person name="Salamov A."/>
            <person name="Wisecaver J."/>
            <person name="Long T.M."/>
            <person name="Aerts A.L."/>
            <person name="Barry K."/>
            <person name="Choi C."/>
            <person name="Clum A."/>
            <person name="Coughlan A.Y."/>
            <person name="Deshpande S."/>
            <person name="Douglass A.P."/>
            <person name="Hanson S.J."/>
            <person name="Klenk H.-P."/>
            <person name="Labutti K."/>
            <person name="Lapidus A."/>
            <person name="Lindquist E."/>
            <person name="Lipzen A."/>
            <person name="Meier-Kolthoff J.P."/>
            <person name="Ohm R.A."/>
            <person name="Otillar R.P."/>
            <person name="Pangilinan J."/>
            <person name="Peng Y."/>
            <person name="Rokas A."/>
            <person name="Rosa C.A."/>
            <person name="Scheuner C."/>
            <person name="Sibirny A.A."/>
            <person name="Slot J.C."/>
            <person name="Stielow J.B."/>
            <person name="Sun H."/>
            <person name="Kurtzman C.P."/>
            <person name="Blackwell M."/>
            <person name="Grigoriev I.V."/>
            <person name="Jeffries T.W."/>
        </authorList>
    </citation>
    <scope>NUCLEOTIDE SEQUENCE [LARGE SCALE GENOMIC DNA]</scope>
    <source>
        <strain evidence="3">NRRL YB-2248</strain>
    </source>
</reference>
<dbReference type="Pfam" id="PF01425">
    <property type="entry name" value="Amidase"/>
    <property type="match status" value="1"/>
</dbReference>
<dbReference type="InterPro" id="IPR036928">
    <property type="entry name" value="AS_sf"/>
</dbReference>
<dbReference type="STRING" id="983967.A0A1E4SZ59"/>
<protein>
    <recommendedName>
        <fullName evidence="1">Amidase domain-containing protein</fullName>
    </recommendedName>
</protein>
<dbReference type="PANTHER" id="PTHR42678:SF37">
    <property type="entry name" value="AMIDASE C869.01-RELATED"/>
    <property type="match status" value="1"/>
</dbReference>
<evidence type="ECO:0000313" key="2">
    <source>
        <dbReference type="EMBL" id="ODV84779.1"/>
    </source>
</evidence>
<evidence type="ECO:0000313" key="3">
    <source>
        <dbReference type="Proteomes" id="UP000094801"/>
    </source>
</evidence>
<dbReference type="AlphaFoldDB" id="A0A1E4SZ59"/>
<dbReference type="Proteomes" id="UP000094801">
    <property type="component" value="Unassembled WGS sequence"/>
</dbReference>
<dbReference type="PANTHER" id="PTHR42678">
    <property type="entry name" value="AMIDASE"/>
    <property type="match status" value="1"/>
</dbReference>
<accession>A0A1E4SZ59</accession>
<dbReference type="SUPFAM" id="SSF75304">
    <property type="entry name" value="Amidase signature (AS) enzymes"/>
    <property type="match status" value="1"/>
</dbReference>
<sequence length="569" mass="62721">MARETNEVEDASVLDAQIVEDYEYIVPQSSQLTNPFPMPSCQGITLEEATIDQIQDYMTQGVLTSQDLVQCYMERYFQLNPYLNSVLQVNPDVFDIASDMDAERANGTVRSPLHGIPFLVKDNYGTKDKLNTCAGSPMLLGSIVPRDAFVVSKLREAGAVLFGHASLSEWADMRSNDYSEGYSPLGGQSRNPYNLTINGGGSSTGSAGSVAANMIMFALGTETDGSIIDPAGRQGVVGLKPTVGLTSRDMVIPESHNQDTTGPHARTVRDATYILQYMYGVDENDDKTAEQIGKVPEDGDYVKFVSDKSALKGAKFGLPWDRIWSQAKEDEIERLYEVLDMLTEAGAELINNTDWKNPAASISVDGWDWAYGDTRGFTNESEFTVVKADFYNDIKKYLAQLNNTNIRSLEDIVEYNYANDGTEGGNPGTLPAFASGQDSFLASLEWKGVYNETYYQALDYIHRTTREEGIDYALNYTDPSTGENFQLDGLIVPTSVSVTYQQAAMAGYPVINIPIGIREDTARPFGLSIMQTAYGEPQLIKYGSAIEDLVKGRETPKFYDYLSKVVPVL</sequence>
<name>A0A1E4SZ59_9ASCO</name>
<dbReference type="OrthoDB" id="566138at2759"/>
<dbReference type="InterPro" id="IPR023631">
    <property type="entry name" value="Amidase_dom"/>
</dbReference>
<dbReference type="Gene3D" id="3.90.1300.10">
    <property type="entry name" value="Amidase signature (AS) domain"/>
    <property type="match status" value="1"/>
</dbReference>
<organism evidence="2 3">
    <name type="scientific">[Candida] arabinofermentans NRRL YB-2248</name>
    <dbReference type="NCBI Taxonomy" id="983967"/>
    <lineage>
        <taxon>Eukaryota</taxon>
        <taxon>Fungi</taxon>
        <taxon>Dikarya</taxon>
        <taxon>Ascomycota</taxon>
        <taxon>Saccharomycotina</taxon>
        <taxon>Pichiomycetes</taxon>
        <taxon>Pichiales</taxon>
        <taxon>Pichiaceae</taxon>
        <taxon>Ogataea</taxon>
        <taxon>Ogataea/Candida clade</taxon>
    </lineage>
</organism>
<dbReference type="EMBL" id="KV453855">
    <property type="protein sequence ID" value="ODV84779.1"/>
    <property type="molecule type" value="Genomic_DNA"/>
</dbReference>
<gene>
    <name evidence="2" type="ORF">CANARDRAFT_200305</name>
</gene>
<feature type="domain" description="Amidase" evidence="1">
    <location>
        <begin position="67"/>
        <end position="369"/>
    </location>
</feature>
<evidence type="ECO:0000259" key="1">
    <source>
        <dbReference type="Pfam" id="PF01425"/>
    </source>
</evidence>
<keyword evidence="3" id="KW-1185">Reference proteome</keyword>